<proteinExistence type="predicted"/>
<reference evidence="1" key="1">
    <citation type="submission" date="2020-10" db="EMBL/GenBank/DDBJ databases">
        <authorList>
            <person name="Kikuchi T."/>
        </authorList>
    </citation>
    <scope>NUCLEOTIDE SEQUENCE</scope>
    <source>
        <strain evidence="1">NKZ352</strain>
    </source>
</reference>
<comment type="caution">
    <text evidence="1">The sequence shown here is derived from an EMBL/GenBank/DDBJ whole genome shotgun (WGS) entry which is preliminary data.</text>
</comment>
<dbReference type="AlphaFoldDB" id="A0A8S1HIW6"/>
<evidence type="ECO:0008006" key="3">
    <source>
        <dbReference type="Google" id="ProtNLM"/>
    </source>
</evidence>
<dbReference type="Proteomes" id="UP000835052">
    <property type="component" value="Unassembled WGS sequence"/>
</dbReference>
<keyword evidence="2" id="KW-1185">Reference proteome</keyword>
<dbReference type="OrthoDB" id="5793926at2759"/>
<organism evidence="1 2">
    <name type="scientific">Caenorhabditis auriculariae</name>
    <dbReference type="NCBI Taxonomy" id="2777116"/>
    <lineage>
        <taxon>Eukaryota</taxon>
        <taxon>Metazoa</taxon>
        <taxon>Ecdysozoa</taxon>
        <taxon>Nematoda</taxon>
        <taxon>Chromadorea</taxon>
        <taxon>Rhabditida</taxon>
        <taxon>Rhabditina</taxon>
        <taxon>Rhabditomorpha</taxon>
        <taxon>Rhabditoidea</taxon>
        <taxon>Rhabditidae</taxon>
        <taxon>Peloderinae</taxon>
        <taxon>Caenorhabditis</taxon>
    </lineage>
</organism>
<dbReference type="EMBL" id="CAJGYM010000075">
    <property type="protein sequence ID" value="CAD6196571.1"/>
    <property type="molecule type" value="Genomic_DNA"/>
</dbReference>
<evidence type="ECO:0000313" key="2">
    <source>
        <dbReference type="Proteomes" id="UP000835052"/>
    </source>
</evidence>
<sequence length="338" mass="39614">MTVGTQEQAFFEAAMNPPVLEQAQAFGVSTSRLFPDYVLPEAIVEKILTKMDLETVQIMTQLNKDWRTKIQSIRHILKRKRVLKLELRSNGAFLLICCWKDSEQSEQIDSRWRRVIARKYFIAGDDFFHHIAYISPRIASIKGGHPKLSMGLATIPDWWFRNVSQVTYRPGPRYNIDLVELLKRCPQVTDLHYKKDPHCATGYDCADLINAMTSVRRFQMDHIAGTRADDRTLTALIEKSHELRHFIVYELKTNFSLEKIFDVLQRAHFAENYVPFLRFGRLPSAKSELIEYLNLRSRNIAINPRILNVFFRFKFQNEHYTLNSSEWNWNAAQRQIAM</sequence>
<gene>
    <name evidence="1" type="ORF">CAUJ_LOCUS12485</name>
</gene>
<evidence type="ECO:0000313" key="1">
    <source>
        <dbReference type="EMBL" id="CAD6196571.1"/>
    </source>
</evidence>
<protein>
    <recommendedName>
        <fullName evidence="3">F-box domain-containing protein</fullName>
    </recommendedName>
</protein>
<accession>A0A8S1HIW6</accession>
<name>A0A8S1HIW6_9PELO</name>